<organism evidence="2 3">
    <name type="scientific">Acropora cervicornis</name>
    <name type="common">Staghorn coral</name>
    <dbReference type="NCBI Taxonomy" id="6130"/>
    <lineage>
        <taxon>Eukaryota</taxon>
        <taxon>Metazoa</taxon>
        <taxon>Cnidaria</taxon>
        <taxon>Anthozoa</taxon>
        <taxon>Hexacorallia</taxon>
        <taxon>Scleractinia</taxon>
        <taxon>Astrocoeniina</taxon>
        <taxon>Acroporidae</taxon>
        <taxon>Acropora</taxon>
    </lineage>
</organism>
<dbReference type="GO" id="GO:0008289">
    <property type="term" value="F:lipid binding"/>
    <property type="evidence" value="ECO:0007669"/>
    <property type="project" value="InterPro"/>
</dbReference>
<comment type="caution">
    <text evidence="2">The sequence shown here is derived from an EMBL/GenBank/DDBJ whole genome shotgun (WGS) entry which is preliminary data.</text>
</comment>
<accession>A0AAD9UVJ0</accession>
<dbReference type="Gene3D" id="2.60.120.680">
    <property type="entry name" value="GOLD domain"/>
    <property type="match status" value="1"/>
</dbReference>
<dbReference type="AlphaFoldDB" id="A0AAD9UVJ0"/>
<dbReference type="Pfam" id="PF01852">
    <property type="entry name" value="START"/>
    <property type="match status" value="1"/>
</dbReference>
<dbReference type="PANTHER" id="PTHR13510">
    <property type="entry name" value="FYVE-FINGER-CONTAINING RAB5 EFFECTOR PROTEIN RABENOSYN-5-RELATED"/>
    <property type="match status" value="1"/>
</dbReference>
<evidence type="ECO:0000259" key="1">
    <source>
        <dbReference type="Pfam" id="PF01852"/>
    </source>
</evidence>
<sequence>MSWPDHYPLSLVVRSEQGLQDLKGKKRLTKPVPYDFFGEIPTLTPEDIKHYTSLAHSWVKGLLDATTDEGFEYACTKSNVDIYQGIKPGSQVHLIRGSTRVKASKEESIALMIAPTTESFRHLFQMIDVNFKDGLVLHKFPTSCKADGDHLPFYSIKWAIMGSPVPSPIWDRDVCWLEYADIIHDNEGKEIGFGVGSTITRPECPNLEHHKLVRAEIACTGYVFKKCDDDPGYMDVTYIIQADPKGLIPKWAVNKFAWQQALNVVRIKMIIEGTLQAKEKMDHQERNNAEVVGFVVPKRQIHKVQIQVTVPNSMILFGFCSEHHDIGFINRARLEQNKAVLVDAGQYALVFDNHYSWIRSKQIYYWYRVDTQSCQF</sequence>
<proteinExistence type="predicted"/>
<dbReference type="CDD" id="cd00177">
    <property type="entry name" value="START"/>
    <property type="match status" value="1"/>
</dbReference>
<dbReference type="PANTHER" id="PTHR13510:SF44">
    <property type="entry name" value="RABENOSYN-5"/>
    <property type="match status" value="1"/>
</dbReference>
<protein>
    <recommendedName>
        <fullName evidence="1">START domain-containing protein</fullName>
    </recommendedName>
</protein>
<dbReference type="InterPro" id="IPR036598">
    <property type="entry name" value="GOLD_dom_sf"/>
</dbReference>
<dbReference type="InterPro" id="IPR052727">
    <property type="entry name" value="Rab4/Rab5_effector"/>
</dbReference>
<reference evidence="2" key="2">
    <citation type="journal article" date="2023" name="Science">
        <title>Genomic signatures of disease resistance in endangered staghorn corals.</title>
        <authorList>
            <person name="Vollmer S.V."/>
            <person name="Selwyn J.D."/>
            <person name="Despard B.A."/>
            <person name="Roesel C.L."/>
        </authorList>
    </citation>
    <scope>NUCLEOTIDE SEQUENCE</scope>
    <source>
        <strain evidence="2">K2</strain>
    </source>
</reference>
<evidence type="ECO:0000313" key="2">
    <source>
        <dbReference type="EMBL" id="KAK2551508.1"/>
    </source>
</evidence>
<reference evidence="2" key="1">
    <citation type="journal article" date="2023" name="G3 (Bethesda)">
        <title>Whole genome assembly and annotation of the endangered Caribbean coral Acropora cervicornis.</title>
        <authorList>
            <person name="Selwyn J.D."/>
            <person name="Vollmer S.V."/>
        </authorList>
    </citation>
    <scope>NUCLEOTIDE SEQUENCE</scope>
    <source>
        <strain evidence="2">K2</strain>
    </source>
</reference>
<name>A0AAD9UVJ0_ACRCE</name>
<dbReference type="SUPFAM" id="SSF55961">
    <property type="entry name" value="Bet v1-like"/>
    <property type="match status" value="1"/>
</dbReference>
<dbReference type="Gene3D" id="3.30.530.20">
    <property type="match status" value="1"/>
</dbReference>
<dbReference type="EMBL" id="JARQWQ010000097">
    <property type="protein sequence ID" value="KAK2551508.1"/>
    <property type="molecule type" value="Genomic_DNA"/>
</dbReference>
<keyword evidence="3" id="KW-1185">Reference proteome</keyword>
<dbReference type="InterPro" id="IPR002913">
    <property type="entry name" value="START_lipid-bd_dom"/>
</dbReference>
<gene>
    <name evidence="2" type="ORF">P5673_027698</name>
</gene>
<dbReference type="InterPro" id="IPR023393">
    <property type="entry name" value="START-like_dom_sf"/>
</dbReference>
<feature type="domain" description="START" evidence="1">
    <location>
        <begin position="194"/>
        <end position="269"/>
    </location>
</feature>
<evidence type="ECO:0000313" key="3">
    <source>
        <dbReference type="Proteomes" id="UP001249851"/>
    </source>
</evidence>
<dbReference type="SUPFAM" id="SSF101576">
    <property type="entry name" value="Supernatant protein factor (SPF), C-terminal domain"/>
    <property type="match status" value="1"/>
</dbReference>
<dbReference type="Proteomes" id="UP001249851">
    <property type="component" value="Unassembled WGS sequence"/>
</dbReference>